<dbReference type="GO" id="GO:0070043">
    <property type="term" value="F:rRNA (guanine-N7-)-methyltransferase activity"/>
    <property type="evidence" value="ECO:0007669"/>
    <property type="project" value="UniProtKB-UniRule"/>
</dbReference>
<comment type="subcellular location">
    <subcellularLocation>
        <location evidence="6">Cytoplasm</location>
    </subcellularLocation>
</comment>
<feature type="binding site" evidence="6">
    <location>
        <begin position="147"/>
        <end position="148"/>
    </location>
    <ligand>
        <name>S-adenosyl-L-methionine</name>
        <dbReference type="ChEBI" id="CHEBI:59789"/>
    </ligand>
</feature>
<reference evidence="7" key="2">
    <citation type="journal article" date="2023" name="Biology">
        <title>Prokaryotic Life Associated with Coal-Fire Gas Vents Revealed by Metagenomics.</title>
        <authorList>
            <person name="Kadnikov V.V."/>
            <person name="Mardanov A.V."/>
            <person name="Beletsky A.V."/>
            <person name="Karnachuk O.V."/>
            <person name="Ravin N.V."/>
        </authorList>
    </citation>
    <scope>NUCLEOTIDE SEQUENCE</scope>
    <source>
        <strain evidence="7">Bu02</strain>
    </source>
</reference>
<comment type="function">
    <text evidence="6">Specifically methylates the N7 position of a guanine in 16S rRNA.</text>
</comment>
<dbReference type="GO" id="GO:0005829">
    <property type="term" value="C:cytosol"/>
    <property type="evidence" value="ECO:0007669"/>
    <property type="project" value="TreeGrafter"/>
</dbReference>
<comment type="caution">
    <text evidence="6">Lacks conserved residue(s) required for the propagation of feature annotation.</text>
</comment>
<feature type="binding site" evidence="6">
    <location>
        <position position="166"/>
    </location>
    <ligand>
        <name>S-adenosyl-L-methionine</name>
        <dbReference type="ChEBI" id="CHEBI:59789"/>
    </ligand>
</feature>
<evidence type="ECO:0000256" key="4">
    <source>
        <dbReference type="ARBA" id="ARBA00022679"/>
    </source>
</evidence>
<dbReference type="KEGG" id="fcz:IMF26_07065"/>
<keyword evidence="2 6" id="KW-0698">rRNA processing</keyword>
<dbReference type="EC" id="2.1.1.-" evidence="6"/>
<gene>
    <name evidence="6" type="primary">rsmG</name>
    <name evidence="7" type="ORF">IMF26_07065</name>
</gene>
<keyword evidence="3 6" id="KW-0489">Methyltransferase</keyword>
<dbReference type="HAMAP" id="MF_00074">
    <property type="entry name" value="16SrRNA_methyltr_G"/>
    <property type="match status" value="1"/>
</dbReference>
<evidence type="ECO:0000256" key="6">
    <source>
        <dbReference type="HAMAP-Rule" id="MF_00074"/>
    </source>
</evidence>
<dbReference type="Pfam" id="PF02527">
    <property type="entry name" value="GidB"/>
    <property type="match status" value="1"/>
</dbReference>
<evidence type="ECO:0000256" key="2">
    <source>
        <dbReference type="ARBA" id="ARBA00022552"/>
    </source>
</evidence>
<dbReference type="InterPro" id="IPR003682">
    <property type="entry name" value="rRNA_ssu_MeTfrase_G"/>
</dbReference>
<proteinExistence type="inferred from homology"/>
<sequence length="255" mass="28303">MAEKPERAEEVVVDEERFLAEGLEWFRKAMVGIGLDPEHALQRKVESWLRYFYRWPGRRISGFSGAKEVAIKLLADSFGIALVPGCVGEGRVLDLGSGNGWPGLAVKLLREEVELVLMDSRSRACDFLRGFVASSGFAGVEVVWRRGEEAAKDGEYREKFGLVTSRAMAAPGIVLEIGAGFVEIGGKVALWLSPEQKNLVREEALFQLGLMVCGFRDYVLPEIGVGRAIGIFRKVAPTPERFPRRYSAIKKKPLM</sequence>
<evidence type="ECO:0000313" key="7">
    <source>
        <dbReference type="EMBL" id="QUL97850.1"/>
    </source>
</evidence>
<keyword evidence="5 6" id="KW-0949">S-adenosyl-L-methionine</keyword>
<dbReference type="AlphaFoldDB" id="A0AAT9L9U1"/>
<organism evidence="7">
    <name type="scientific">Candidatus Fermentithermobacillus carboniphilus</name>
    <dbReference type="NCBI Taxonomy" id="3085328"/>
    <lineage>
        <taxon>Bacteria</taxon>
        <taxon>Bacillati</taxon>
        <taxon>Bacillota</taxon>
        <taxon>Candidatus Fermentithermobacillia</taxon>
        <taxon>Candidatus Fermentithermobacillales</taxon>
        <taxon>Candidatus Fermentithermobacillaceae</taxon>
        <taxon>Candidatus Fermentithermobacillus</taxon>
    </lineage>
</organism>
<dbReference type="PANTHER" id="PTHR31760">
    <property type="entry name" value="S-ADENOSYL-L-METHIONINE-DEPENDENT METHYLTRANSFERASES SUPERFAMILY PROTEIN"/>
    <property type="match status" value="1"/>
</dbReference>
<evidence type="ECO:0000256" key="3">
    <source>
        <dbReference type="ARBA" id="ARBA00022603"/>
    </source>
</evidence>
<keyword evidence="1 6" id="KW-0963">Cytoplasm</keyword>
<protein>
    <recommendedName>
        <fullName evidence="6">Ribosomal RNA small subunit methyltransferase G</fullName>
        <ecNumber evidence="6">2.1.1.-</ecNumber>
    </recommendedName>
    <alternativeName>
        <fullName evidence="6">16S rRNA 7-methylguanosine methyltransferase</fullName>
        <shortName evidence="6">16S rRNA m7G methyltransferase</shortName>
    </alternativeName>
</protein>
<reference evidence="7" key="1">
    <citation type="submission" date="2020-10" db="EMBL/GenBank/DDBJ databases">
        <authorList>
            <person name="Kadnikov V."/>
            <person name="Beletsky A.V."/>
            <person name="Mardanov A.V."/>
            <person name="Karnachuk O.V."/>
            <person name="Ravin N.V."/>
        </authorList>
    </citation>
    <scope>NUCLEOTIDE SEQUENCE</scope>
    <source>
        <strain evidence="7">Bu02</strain>
    </source>
</reference>
<dbReference type="PANTHER" id="PTHR31760:SF0">
    <property type="entry name" value="S-ADENOSYL-L-METHIONINE-DEPENDENT METHYLTRANSFERASES SUPERFAMILY PROTEIN"/>
    <property type="match status" value="1"/>
</dbReference>
<name>A0AAT9L9U1_9FIRM</name>
<dbReference type="EMBL" id="CP062796">
    <property type="protein sequence ID" value="QUL97850.1"/>
    <property type="molecule type" value="Genomic_DNA"/>
</dbReference>
<comment type="similarity">
    <text evidence="6">Belongs to the methyltransferase superfamily. RNA methyltransferase RsmG family.</text>
</comment>
<evidence type="ECO:0000256" key="1">
    <source>
        <dbReference type="ARBA" id="ARBA00022490"/>
    </source>
</evidence>
<dbReference type="Gene3D" id="3.40.50.150">
    <property type="entry name" value="Vaccinia Virus protein VP39"/>
    <property type="match status" value="1"/>
</dbReference>
<accession>A0AAT9L9U1</accession>
<dbReference type="SUPFAM" id="SSF53335">
    <property type="entry name" value="S-adenosyl-L-methionine-dependent methyltransferases"/>
    <property type="match status" value="1"/>
</dbReference>
<dbReference type="InterPro" id="IPR029063">
    <property type="entry name" value="SAM-dependent_MTases_sf"/>
</dbReference>
<evidence type="ECO:0000256" key="5">
    <source>
        <dbReference type="ARBA" id="ARBA00022691"/>
    </source>
</evidence>
<keyword evidence="4 6" id="KW-0808">Transferase</keyword>
<feature type="binding site" evidence="6">
    <location>
        <position position="96"/>
    </location>
    <ligand>
        <name>S-adenosyl-L-methionine</name>
        <dbReference type="ChEBI" id="CHEBI:59789"/>
    </ligand>
</feature>